<dbReference type="Pfam" id="PF02949">
    <property type="entry name" value="7tm_6"/>
    <property type="match status" value="1"/>
</dbReference>
<keyword evidence="8 10" id="KW-0675">Receptor</keyword>
<accession>A0A3B0JMP0</accession>
<keyword evidence="3 10" id="KW-0716">Sensory transduction</keyword>
<evidence type="ECO:0000256" key="3">
    <source>
        <dbReference type="ARBA" id="ARBA00022606"/>
    </source>
</evidence>
<evidence type="ECO:0000256" key="7">
    <source>
        <dbReference type="ARBA" id="ARBA00023136"/>
    </source>
</evidence>
<comment type="subcellular location">
    <subcellularLocation>
        <location evidence="1 10">Cell membrane</location>
        <topology evidence="1 10">Multi-pass membrane protein</topology>
    </subcellularLocation>
</comment>
<evidence type="ECO:0000256" key="4">
    <source>
        <dbReference type="ARBA" id="ARBA00022692"/>
    </source>
</evidence>
<evidence type="ECO:0000256" key="6">
    <source>
        <dbReference type="ARBA" id="ARBA00022989"/>
    </source>
</evidence>
<proteinExistence type="inferred from homology"/>
<feature type="transmembrane region" description="Helical" evidence="10">
    <location>
        <begin position="178"/>
        <end position="199"/>
    </location>
</feature>
<comment type="similarity">
    <text evidence="10">Belongs to the insect chemoreceptor superfamily. Heteromeric odorant receptor channel (TC 1.A.69) family.</text>
</comment>
<dbReference type="GO" id="GO:0005549">
    <property type="term" value="F:odorant binding"/>
    <property type="evidence" value="ECO:0007669"/>
    <property type="project" value="InterPro"/>
</dbReference>
<dbReference type="GO" id="GO:0007165">
    <property type="term" value="P:signal transduction"/>
    <property type="evidence" value="ECO:0007669"/>
    <property type="project" value="UniProtKB-KW"/>
</dbReference>
<dbReference type="GO" id="GO:0005886">
    <property type="term" value="C:plasma membrane"/>
    <property type="evidence" value="ECO:0007669"/>
    <property type="project" value="UniProtKB-SubCell"/>
</dbReference>
<evidence type="ECO:0000256" key="9">
    <source>
        <dbReference type="ARBA" id="ARBA00023224"/>
    </source>
</evidence>
<evidence type="ECO:0000256" key="8">
    <source>
        <dbReference type="ARBA" id="ARBA00023170"/>
    </source>
</evidence>
<dbReference type="EMBL" id="OUUW01000001">
    <property type="protein sequence ID" value="SPP74576.1"/>
    <property type="molecule type" value="Genomic_DNA"/>
</dbReference>
<keyword evidence="4 10" id="KW-0812">Transmembrane</keyword>
<keyword evidence="12" id="KW-1185">Reference proteome</keyword>
<name>A0A3B0JMP0_DROGU</name>
<evidence type="ECO:0000256" key="10">
    <source>
        <dbReference type="RuleBase" id="RU351113"/>
    </source>
</evidence>
<keyword evidence="7 10" id="KW-0472">Membrane</keyword>
<feature type="transmembrane region" description="Helical" evidence="10">
    <location>
        <begin position="261"/>
        <end position="283"/>
    </location>
</feature>
<evidence type="ECO:0000256" key="5">
    <source>
        <dbReference type="ARBA" id="ARBA00022725"/>
    </source>
</evidence>
<feature type="transmembrane region" description="Helical" evidence="10">
    <location>
        <begin position="37"/>
        <end position="54"/>
    </location>
</feature>
<sequence>MSTTENFLLVQKATIAMLGFDLFSGSGEMWKYRHRGINVYSIAAIFPFIVAAVIHNWKNVMLLADAMVALLITILGLFKFSMIIYLRKDFWRMIDTFRHLMTHEGAQGDEYAQIIIAANKQDQRVCGIFRTCFLLAWALNSVLPFVRMGLSYWLTGHAEPELPFPCLFPWDIHNNRNYALTFLWCAFASTGVVLPAVSLDTIFCSFTSNLCAFFRIAQYKVLRFKSGTPEESQAKLNKTFALYQTSLDMCAELNRCYEPIICAQFFISSLQLCMLGYLFSITFTQTEGVYYASFIATIIIQAYIYCYCGENLKTESALFEWAIYDSPWHESLGTGADSSAICRSLLISMMRAHRGFRITGYFFEANMEAFSSIVRTAMSYITMLRSFS</sequence>
<dbReference type="AlphaFoldDB" id="A0A3B0JMP0"/>
<keyword evidence="2" id="KW-1003">Cell membrane</keyword>
<evidence type="ECO:0000256" key="1">
    <source>
        <dbReference type="ARBA" id="ARBA00004651"/>
    </source>
</evidence>
<gene>
    <name evidence="11" type="ORF">DGUA_6G002228</name>
</gene>
<protein>
    <recommendedName>
        <fullName evidence="10">Odorant receptor</fullName>
    </recommendedName>
</protein>
<dbReference type="OMA" id="PWHESLG"/>
<dbReference type="PANTHER" id="PTHR21137:SF43">
    <property type="entry name" value="ODORANT RECEPTOR 47A-RELATED"/>
    <property type="match status" value="1"/>
</dbReference>
<evidence type="ECO:0000256" key="2">
    <source>
        <dbReference type="ARBA" id="ARBA00022475"/>
    </source>
</evidence>
<feature type="transmembrane region" description="Helical" evidence="10">
    <location>
        <begin position="132"/>
        <end position="154"/>
    </location>
</feature>
<feature type="transmembrane region" description="Helical" evidence="10">
    <location>
        <begin position="289"/>
        <end position="308"/>
    </location>
</feature>
<dbReference type="InterPro" id="IPR004117">
    <property type="entry name" value="7tm6_olfct_rcpt"/>
</dbReference>
<reference evidence="12" key="1">
    <citation type="submission" date="2018-01" db="EMBL/GenBank/DDBJ databases">
        <authorList>
            <person name="Alioto T."/>
            <person name="Alioto T."/>
        </authorList>
    </citation>
    <scope>NUCLEOTIDE SEQUENCE [LARGE SCALE GENOMIC DNA]</scope>
</reference>
<keyword evidence="5 10" id="KW-0552">Olfaction</keyword>
<dbReference type="Proteomes" id="UP000268350">
    <property type="component" value="Unassembled WGS sequence"/>
</dbReference>
<feature type="transmembrane region" description="Helical" evidence="10">
    <location>
        <begin position="66"/>
        <end position="86"/>
    </location>
</feature>
<keyword evidence="6 10" id="KW-1133">Transmembrane helix</keyword>
<keyword evidence="9 10" id="KW-0807">Transducer</keyword>
<dbReference type="GO" id="GO:0004984">
    <property type="term" value="F:olfactory receptor activity"/>
    <property type="evidence" value="ECO:0007669"/>
    <property type="project" value="InterPro"/>
</dbReference>
<dbReference type="OrthoDB" id="8185860at2759"/>
<dbReference type="PANTHER" id="PTHR21137">
    <property type="entry name" value="ODORANT RECEPTOR"/>
    <property type="match status" value="1"/>
</dbReference>
<dbReference type="STRING" id="7266.A0A3B0JMP0"/>
<evidence type="ECO:0000313" key="11">
    <source>
        <dbReference type="EMBL" id="SPP74576.1"/>
    </source>
</evidence>
<evidence type="ECO:0000313" key="12">
    <source>
        <dbReference type="Proteomes" id="UP000268350"/>
    </source>
</evidence>
<comment type="caution">
    <text evidence="10">Lacks conserved residue(s) required for the propagation of feature annotation.</text>
</comment>
<organism evidence="11 12">
    <name type="scientific">Drosophila guanche</name>
    <name type="common">Fruit fly</name>
    <dbReference type="NCBI Taxonomy" id="7266"/>
    <lineage>
        <taxon>Eukaryota</taxon>
        <taxon>Metazoa</taxon>
        <taxon>Ecdysozoa</taxon>
        <taxon>Arthropoda</taxon>
        <taxon>Hexapoda</taxon>
        <taxon>Insecta</taxon>
        <taxon>Pterygota</taxon>
        <taxon>Neoptera</taxon>
        <taxon>Endopterygota</taxon>
        <taxon>Diptera</taxon>
        <taxon>Brachycera</taxon>
        <taxon>Muscomorpha</taxon>
        <taxon>Ephydroidea</taxon>
        <taxon>Drosophilidae</taxon>
        <taxon>Drosophila</taxon>
        <taxon>Sophophora</taxon>
    </lineage>
</organism>